<dbReference type="Pfam" id="PF21530">
    <property type="entry name" value="Pif1_2B_dom"/>
    <property type="match status" value="1"/>
</dbReference>
<protein>
    <submittedName>
        <fullName evidence="3">Uncharacterized protein LOC106457084</fullName>
    </submittedName>
</protein>
<name>A0ABM1AZV4_LIMPO</name>
<dbReference type="RefSeq" id="XP_013771920.1">
    <property type="nucleotide sequence ID" value="XM_013916466.1"/>
</dbReference>
<reference evidence="3" key="1">
    <citation type="submission" date="2025-08" db="UniProtKB">
        <authorList>
            <consortium name="RefSeq"/>
        </authorList>
    </citation>
    <scope>IDENTIFICATION</scope>
    <source>
        <tissue evidence="3">Muscle</tissue>
    </source>
</reference>
<organism evidence="2 3">
    <name type="scientific">Limulus polyphemus</name>
    <name type="common">Atlantic horseshoe crab</name>
    <dbReference type="NCBI Taxonomy" id="6850"/>
    <lineage>
        <taxon>Eukaryota</taxon>
        <taxon>Metazoa</taxon>
        <taxon>Ecdysozoa</taxon>
        <taxon>Arthropoda</taxon>
        <taxon>Chelicerata</taxon>
        <taxon>Merostomata</taxon>
        <taxon>Xiphosura</taxon>
        <taxon>Limulidae</taxon>
        <taxon>Limulus</taxon>
    </lineage>
</organism>
<dbReference type="GeneID" id="106457084"/>
<gene>
    <name evidence="3" type="primary">LOC106457084</name>
</gene>
<evidence type="ECO:0000259" key="1">
    <source>
        <dbReference type="Pfam" id="PF21530"/>
    </source>
</evidence>
<dbReference type="PANTHER" id="PTHR10492:SF57">
    <property type="entry name" value="ATP-DEPENDENT DNA HELICASE"/>
    <property type="match status" value="1"/>
</dbReference>
<evidence type="ECO:0000313" key="3">
    <source>
        <dbReference type="RefSeq" id="XP_013771920.1"/>
    </source>
</evidence>
<sequence>MAPKNDAVNNTDREFLSQLPGQVKKYKSVDTVPDTNEAVNYPTKFLNSLESLGVPPHNLELKYLLFRYLDSPTLCNGTRLAVKRLMPHVIEAKILIGHAA</sequence>
<dbReference type="PANTHER" id="PTHR10492">
    <property type="match status" value="1"/>
</dbReference>
<keyword evidence="2" id="KW-1185">Reference proteome</keyword>
<accession>A0ABM1AZV4</accession>
<evidence type="ECO:0000313" key="2">
    <source>
        <dbReference type="Proteomes" id="UP000694941"/>
    </source>
</evidence>
<proteinExistence type="predicted"/>
<feature type="domain" description="DNA helicase Pif1-like 2B" evidence="1">
    <location>
        <begin position="44"/>
        <end position="85"/>
    </location>
</feature>
<dbReference type="InterPro" id="IPR049163">
    <property type="entry name" value="Pif1-like_2B_dom"/>
</dbReference>
<dbReference type="Proteomes" id="UP000694941">
    <property type="component" value="Unplaced"/>
</dbReference>